<organism evidence="1 2">
    <name type="scientific">Gordonia asplenii</name>
    <dbReference type="NCBI Taxonomy" id="2725283"/>
    <lineage>
        <taxon>Bacteria</taxon>
        <taxon>Bacillati</taxon>
        <taxon>Actinomycetota</taxon>
        <taxon>Actinomycetes</taxon>
        <taxon>Mycobacteriales</taxon>
        <taxon>Gordoniaceae</taxon>
        <taxon>Gordonia</taxon>
    </lineage>
</organism>
<dbReference type="EMBL" id="JABBNB010000008">
    <property type="protein sequence ID" value="NMO01598.1"/>
    <property type="molecule type" value="Genomic_DNA"/>
</dbReference>
<reference evidence="1 2" key="1">
    <citation type="submission" date="2020-04" db="EMBL/GenBank/DDBJ databases">
        <title>Gordonia sp. nov. TBRC 11910.</title>
        <authorList>
            <person name="Suriyachadkun C."/>
        </authorList>
    </citation>
    <scope>NUCLEOTIDE SEQUENCE [LARGE SCALE GENOMIC DNA]</scope>
    <source>
        <strain evidence="1 2">TBRC 11910</strain>
    </source>
</reference>
<dbReference type="Proteomes" id="UP000550729">
    <property type="component" value="Unassembled WGS sequence"/>
</dbReference>
<comment type="caution">
    <text evidence="1">The sequence shown here is derived from an EMBL/GenBank/DDBJ whole genome shotgun (WGS) entry which is preliminary data.</text>
</comment>
<protein>
    <submittedName>
        <fullName evidence="1">Uncharacterized protein</fullName>
    </submittedName>
</protein>
<name>A0A848L1S0_9ACTN</name>
<keyword evidence="2" id="KW-1185">Reference proteome</keyword>
<dbReference type="AlphaFoldDB" id="A0A848L1S0"/>
<evidence type="ECO:0000313" key="2">
    <source>
        <dbReference type="Proteomes" id="UP000550729"/>
    </source>
</evidence>
<dbReference type="RefSeq" id="WP_170194091.1">
    <property type="nucleotide sequence ID" value="NZ_JABBNB010000008.1"/>
</dbReference>
<proteinExistence type="predicted"/>
<gene>
    <name evidence="1" type="ORF">HH308_10275</name>
</gene>
<sequence length="60" mass="6436">MFKIFLLDALMFLPIYVPVALELSGRFRDAFGSLSKLVARSPQTDLAQPALGTPALAAAN</sequence>
<evidence type="ECO:0000313" key="1">
    <source>
        <dbReference type="EMBL" id="NMO01598.1"/>
    </source>
</evidence>
<accession>A0A848L1S0</accession>